<dbReference type="GO" id="GO:0005829">
    <property type="term" value="C:cytosol"/>
    <property type="evidence" value="ECO:0007669"/>
    <property type="project" value="TreeGrafter"/>
</dbReference>
<dbReference type="AlphaFoldDB" id="A0A9Q7ATR9"/>
<evidence type="ECO:0000313" key="3">
    <source>
        <dbReference type="EMBL" id="QTX33786.1"/>
    </source>
</evidence>
<keyword evidence="1" id="KW-0328">Glycosyltransferase</keyword>
<organism evidence="3 4">
    <name type="scientific">Aminithiophilus ramosus</name>
    <dbReference type="NCBI Taxonomy" id="3029084"/>
    <lineage>
        <taxon>Bacteria</taxon>
        <taxon>Thermotogati</taxon>
        <taxon>Synergistota</taxon>
        <taxon>Synergistia</taxon>
        <taxon>Synergistales</taxon>
        <taxon>Aminithiophilaceae</taxon>
        <taxon>Aminithiophilus</taxon>
    </lineage>
</organism>
<protein>
    <submittedName>
        <fullName evidence="3">Pyrimidine/purine nucleoside phosphorylase</fullName>
    </submittedName>
</protein>
<proteinExistence type="predicted"/>
<dbReference type="Proteomes" id="UP000671879">
    <property type="component" value="Chromosome"/>
</dbReference>
<evidence type="ECO:0000256" key="2">
    <source>
        <dbReference type="ARBA" id="ARBA00022679"/>
    </source>
</evidence>
<dbReference type="Gene3D" id="2.60.120.10">
    <property type="entry name" value="Jelly Rolls"/>
    <property type="match status" value="1"/>
</dbReference>
<dbReference type="InterPro" id="IPR009664">
    <property type="entry name" value="Ppnp"/>
</dbReference>
<evidence type="ECO:0000313" key="4">
    <source>
        <dbReference type="Proteomes" id="UP000671879"/>
    </source>
</evidence>
<keyword evidence="4" id="KW-1185">Reference proteome</keyword>
<accession>A0A9Q7ATR9</accession>
<name>A0A9Q7ATR9_9BACT</name>
<dbReference type="EMBL" id="CP072943">
    <property type="protein sequence ID" value="QTX33786.1"/>
    <property type="molecule type" value="Genomic_DNA"/>
</dbReference>
<evidence type="ECO:0000256" key="1">
    <source>
        <dbReference type="ARBA" id="ARBA00022676"/>
    </source>
</evidence>
<reference evidence="4" key="1">
    <citation type="submission" date="2021-04" db="EMBL/GenBank/DDBJ databases">
        <title>A novel Synergistetes isolate from a pyrite-forming mixed culture.</title>
        <authorList>
            <person name="Bunk B."/>
            <person name="Sproer C."/>
            <person name="Spring S."/>
            <person name="Pester M."/>
        </authorList>
    </citation>
    <scope>NUCLEOTIDE SEQUENCE [LARGE SCALE GENOMIC DNA]</scope>
    <source>
        <strain evidence="4">J.5.4.2-T.3.5.2</strain>
    </source>
</reference>
<dbReference type="InterPro" id="IPR014710">
    <property type="entry name" value="RmlC-like_jellyroll"/>
</dbReference>
<dbReference type="PANTHER" id="PTHR36540">
    <property type="entry name" value="PYRIMIDINE/PURINE NUCLEOSIDE PHOSPHORYLASE"/>
    <property type="match status" value="1"/>
</dbReference>
<gene>
    <name evidence="3" type="ORF">KAR29_10495</name>
</gene>
<sequence length="84" mass="9421">MSRTIYTAEGERKTLGVMFPGDYEFGTGDREVMEMVAGRTEVLLPGSDAWQTFGPGDTFGIPADSSFKLRVSELMEYVCSYYRD</sequence>
<dbReference type="SUPFAM" id="SSF51182">
    <property type="entry name" value="RmlC-like cupins"/>
    <property type="match status" value="1"/>
</dbReference>
<dbReference type="InterPro" id="IPR011051">
    <property type="entry name" value="RmlC_Cupin_sf"/>
</dbReference>
<dbReference type="GO" id="GO:0004731">
    <property type="term" value="F:purine-nucleoside phosphorylase activity"/>
    <property type="evidence" value="ECO:0007669"/>
    <property type="project" value="TreeGrafter"/>
</dbReference>
<keyword evidence="2" id="KW-0808">Transferase</keyword>
<dbReference type="PANTHER" id="PTHR36540:SF1">
    <property type="entry name" value="PYRIMIDINE_PURINE NUCLEOSIDE PHOSPHORYLASE"/>
    <property type="match status" value="1"/>
</dbReference>
<dbReference type="Pfam" id="PF06865">
    <property type="entry name" value="Ppnp"/>
    <property type="match status" value="1"/>
</dbReference>
<dbReference type="GO" id="GO:0016154">
    <property type="term" value="F:pyrimidine-nucleoside phosphorylase activity"/>
    <property type="evidence" value="ECO:0007669"/>
    <property type="project" value="TreeGrafter"/>
</dbReference>
<dbReference type="CDD" id="cd20296">
    <property type="entry name" value="cupin_PpnP-like"/>
    <property type="match status" value="1"/>
</dbReference>
<dbReference type="KEGG" id="aram:KAR29_10495"/>